<feature type="region of interest" description="Disordered" evidence="3">
    <location>
        <begin position="484"/>
        <end position="690"/>
    </location>
</feature>
<keyword evidence="1" id="KW-0106">Calcium</keyword>
<evidence type="ECO:0000256" key="3">
    <source>
        <dbReference type="SAM" id="MobiDB-lite"/>
    </source>
</evidence>
<evidence type="ECO:0000313" key="6">
    <source>
        <dbReference type="Proteomes" id="UP001642483"/>
    </source>
</evidence>
<name>A0ABP0H7W2_CLALP</name>
<dbReference type="EMBL" id="CAWYQH010000174">
    <property type="protein sequence ID" value="CAK8698625.1"/>
    <property type="molecule type" value="Genomic_DNA"/>
</dbReference>
<reference evidence="5 6" key="1">
    <citation type="submission" date="2024-02" db="EMBL/GenBank/DDBJ databases">
        <authorList>
            <person name="Daric V."/>
            <person name="Darras S."/>
        </authorList>
    </citation>
    <scope>NUCLEOTIDE SEQUENCE [LARGE SCALE GENOMIC DNA]</scope>
</reference>
<feature type="compositionally biased region" description="Polar residues" evidence="3">
    <location>
        <begin position="635"/>
        <end position="646"/>
    </location>
</feature>
<dbReference type="InterPro" id="IPR018247">
    <property type="entry name" value="EF_Hand_1_Ca_BS"/>
</dbReference>
<dbReference type="Gene3D" id="1.10.238.10">
    <property type="entry name" value="EF-hand"/>
    <property type="match status" value="1"/>
</dbReference>
<proteinExistence type="predicted"/>
<evidence type="ECO:0000256" key="2">
    <source>
        <dbReference type="SAM" id="Coils"/>
    </source>
</evidence>
<dbReference type="PROSITE" id="PS50222">
    <property type="entry name" value="EF_HAND_2"/>
    <property type="match status" value="1"/>
</dbReference>
<dbReference type="PROSITE" id="PS00018">
    <property type="entry name" value="EF_HAND_1"/>
    <property type="match status" value="1"/>
</dbReference>
<evidence type="ECO:0000259" key="4">
    <source>
        <dbReference type="PROSITE" id="PS50222"/>
    </source>
</evidence>
<protein>
    <recommendedName>
        <fullName evidence="4">EF-hand domain-containing protein</fullName>
    </recommendedName>
</protein>
<dbReference type="PANTHER" id="PTHR35538">
    <property type="entry name" value="LIG_CHAN-GLU_BD DOMAIN-CONTAINING PROTEIN"/>
    <property type="match status" value="1"/>
</dbReference>
<sequence>MERTEHTKLPFIDYQRHFNGDYTESSGISVSGETDNTISMGVSARDRLRYIAQQHDGFDAEEEFTPFLPRIETKPAAEKDPKMKCDYRVSLLSKLQQNLPELAVPKTVGKYRHRVKVVPIVSLPAPSSPQPAMHPSVAHVVLREQYFRERNQPSPDFKETELARIFDRYPISRFLSSRDGRRSRSNIIHRSPTRSTGFCGKKSLPSIKDLGHIKAWQNVPQESAKLTWVQRLGTWVQSDPQNQPLQYLKLNSEAKLTVKALPFCSYHHDFYHKNLHWDLREHVPYICPRFSDHHYQKHHHGRKLPPKKSKIDPSKRKILTVPRDPFTSKEQRTIKRPWLKPPTQTKETPEPKIHLVLPSEKDDNPYHWMVDNATMTDDSLSDVYSLPASNAAHSISPVPSDVTTRNLVQIKKKRVEMVDQACDVMILSSIVSSPTPSLYTEDNDVTDSIFGDAPTPKDVKEEINNTISGAKSDVAMVTPDEYKLPSEVPQLPKDQDEDLNDSAVDMGSGESDLPDENLEASVPSEEDDFSEEPLDDEDLSEKETQQVDENDDDGIISNLAGNTVDSYVANVASESDGSTRNSSSRTPSPVVQIKAKPPKKSPIIRRRALPPLPPPPTFIDSGTSTCHSDDEKSDVTVTSAMSSQSKPPIVVPLPKFLEHPGSSRSTRSSCSRISIHTPSTTASKKSAKRRGKVIRDMALADEMRRMKEAEERRRKAHEKFQKMKEARSIPTPATPFSEVQASEEDGFLDKYCIVNSSKVDYYKRIFDSIDDDGDGHLDSREMMEAVLKILPNEGLTESDLHYIYRLLELADYDMYAGRSDFRLFAIVVSLAQRVASLDDFMRGIIDRFDFQSVDMKLWRARQLFQRLVDDQERETMSQESLCLELKACGIPPKQELLVRKSLKHLKHLDVMDFLTYLPLFAMVHSNVIKNPLREECTT</sequence>
<feature type="domain" description="EF-hand" evidence="4">
    <location>
        <begin position="757"/>
        <end position="792"/>
    </location>
</feature>
<feature type="coiled-coil region" evidence="2">
    <location>
        <begin position="699"/>
        <end position="726"/>
    </location>
</feature>
<keyword evidence="6" id="KW-1185">Reference proteome</keyword>
<keyword evidence="2" id="KW-0175">Coiled coil</keyword>
<accession>A0ABP0H7W2</accession>
<gene>
    <name evidence="5" type="ORF">CVLEPA_LOCUS32053</name>
</gene>
<comment type="caution">
    <text evidence="5">The sequence shown here is derived from an EMBL/GenBank/DDBJ whole genome shotgun (WGS) entry which is preliminary data.</text>
</comment>
<evidence type="ECO:0000256" key="1">
    <source>
        <dbReference type="ARBA" id="ARBA00022837"/>
    </source>
</evidence>
<dbReference type="InterPro" id="IPR011992">
    <property type="entry name" value="EF-hand-dom_pair"/>
</dbReference>
<feature type="compositionally biased region" description="Low complexity" evidence="3">
    <location>
        <begin position="662"/>
        <end position="674"/>
    </location>
</feature>
<dbReference type="Proteomes" id="UP001642483">
    <property type="component" value="Unassembled WGS sequence"/>
</dbReference>
<dbReference type="PANTHER" id="PTHR35538:SF6">
    <property type="entry name" value="EF-HAND DOMAIN-CONTAINING PROTEIN"/>
    <property type="match status" value="1"/>
</dbReference>
<feature type="compositionally biased region" description="Basic residues" evidence="3">
    <location>
        <begin position="596"/>
        <end position="608"/>
    </location>
</feature>
<evidence type="ECO:0000313" key="5">
    <source>
        <dbReference type="EMBL" id="CAK8698625.1"/>
    </source>
</evidence>
<dbReference type="SUPFAM" id="SSF47473">
    <property type="entry name" value="EF-hand"/>
    <property type="match status" value="1"/>
</dbReference>
<feature type="compositionally biased region" description="Low complexity" evidence="3">
    <location>
        <begin position="578"/>
        <end position="595"/>
    </location>
</feature>
<organism evidence="5 6">
    <name type="scientific">Clavelina lepadiformis</name>
    <name type="common">Light-bulb sea squirt</name>
    <name type="synonym">Ascidia lepadiformis</name>
    <dbReference type="NCBI Taxonomy" id="159417"/>
    <lineage>
        <taxon>Eukaryota</taxon>
        <taxon>Metazoa</taxon>
        <taxon>Chordata</taxon>
        <taxon>Tunicata</taxon>
        <taxon>Ascidiacea</taxon>
        <taxon>Aplousobranchia</taxon>
        <taxon>Clavelinidae</taxon>
        <taxon>Clavelina</taxon>
    </lineage>
</organism>
<feature type="compositionally biased region" description="Acidic residues" evidence="3">
    <location>
        <begin position="512"/>
        <end position="554"/>
    </location>
</feature>
<dbReference type="InterPro" id="IPR002048">
    <property type="entry name" value="EF_hand_dom"/>
</dbReference>